<proteinExistence type="predicted"/>
<keyword evidence="2" id="KW-1185">Reference proteome</keyword>
<evidence type="ECO:0000313" key="2">
    <source>
        <dbReference type="Proteomes" id="UP001472677"/>
    </source>
</evidence>
<reference evidence="1 2" key="1">
    <citation type="journal article" date="2024" name="G3 (Bethesda)">
        <title>Genome assembly of Hibiscus sabdariffa L. provides insights into metabolisms of medicinal natural products.</title>
        <authorList>
            <person name="Kim T."/>
        </authorList>
    </citation>
    <scope>NUCLEOTIDE SEQUENCE [LARGE SCALE GENOMIC DNA]</scope>
    <source>
        <strain evidence="1">TK-2024</strain>
        <tissue evidence="1">Old leaves</tissue>
    </source>
</reference>
<dbReference type="Proteomes" id="UP001472677">
    <property type="component" value="Unassembled WGS sequence"/>
</dbReference>
<protein>
    <submittedName>
        <fullName evidence="1">Uncharacterized protein</fullName>
    </submittedName>
</protein>
<comment type="caution">
    <text evidence="1">The sequence shown here is derived from an EMBL/GenBank/DDBJ whole genome shotgun (WGS) entry which is preliminary data.</text>
</comment>
<name>A0ABR2G744_9ROSI</name>
<organism evidence="1 2">
    <name type="scientific">Hibiscus sabdariffa</name>
    <name type="common">roselle</name>
    <dbReference type="NCBI Taxonomy" id="183260"/>
    <lineage>
        <taxon>Eukaryota</taxon>
        <taxon>Viridiplantae</taxon>
        <taxon>Streptophyta</taxon>
        <taxon>Embryophyta</taxon>
        <taxon>Tracheophyta</taxon>
        <taxon>Spermatophyta</taxon>
        <taxon>Magnoliopsida</taxon>
        <taxon>eudicotyledons</taxon>
        <taxon>Gunneridae</taxon>
        <taxon>Pentapetalae</taxon>
        <taxon>rosids</taxon>
        <taxon>malvids</taxon>
        <taxon>Malvales</taxon>
        <taxon>Malvaceae</taxon>
        <taxon>Malvoideae</taxon>
        <taxon>Hibiscus</taxon>
    </lineage>
</organism>
<evidence type="ECO:0000313" key="1">
    <source>
        <dbReference type="EMBL" id="KAK8596402.1"/>
    </source>
</evidence>
<sequence>MRKGNHLKMNGGDQSKKLFIAGTRGRREGTGVLKEEEEAETRGVVVSSFGEIGMSVVLSRRLLSSLSQLGKRKAFGFFDGSYGEGGVERLETFKSVCHCRSLPIHNHRV</sequence>
<accession>A0ABR2G744</accession>
<gene>
    <name evidence="1" type="ORF">V6N12_064893</name>
</gene>
<dbReference type="EMBL" id="JBBPBM010000002">
    <property type="protein sequence ID" value="KAK8596402.1"/>
    <property type="molecule type" value="Genomic_DNA"/>
</dbReference>